<dbReference type="InterPro" id="IPR036264">
    <property type="entry name" value="Bact_exopeptidase_dim_dom"/>
</dbReference>
<gene>
    <name evidence="4" type="ORF">A1O1_06706</name>
</gene>
<dbReference type="EMBL" id="AMWN01000006">
    <property type="protein sequence ID" value="EXJ83088.1"/>
    <property type="molecule type" value="Genomic_DNA"/>
</dbReference>
<reference evidence="4 5" key="1">
    <citation type="submission" date="2013-03" db="EMBL/GenBank/DDBJ databases">
        <title>The Genome Sequence of Capronia coronata CBS 617.96.</title>
        <authorList>
            <consortium name="The Broad Institute Genomics Platform"/>
            <person name="Cuomo C."/>
            <person name="de Hoog S."/>
            <person name="Gorbushina A."/>
            <person name="Walker B."/>
            <person name="Young S.K."/>
            <person name="Zeng Q."/>
            <person name="Gargeya S."/>
            <person name="Fitzgerald M."/>
            <person name="Haas B."/>
            <person name="Abouelleil A."/>
            <person name="Allen A.W."/>
            <person name="Alvarado L."/>
            <person name="Arachchi H.M."/>
            <person name="Berlin A.M."/>
            <person name="Chapman S.B."/>
            <person name="Gainer-Dewar J."/>
            <person name="Goldberg J."/>
            <person name="Griggs A."/>
            <person name="Gujja S."/>
            <person name="Hansen M."/>
            <person name="Howarth C."/>
            <person name="Imamovic A."/>
            <person name="Ireland A."/>
            <person name="Larimer J."/>
            <person name="McCowan C."/>
            <person name="Murphy C."/>
            <person name="Pearson M."/>
            <person name="Poon T.W."/>
            <person name="Priest M."/>
            <person name="Roberts A."/>
            <person name="Saif S."/>
            <person name="Shea T."/>
            <person name="Sisk P."/>
            <person name="Sykes S."/>
            <person name="Wortman J."/>
            <person name="Nusbaum C."/>
            <person name="Birren B."/>
        </authorList>
    </citation>
    <scope>NUCLEOTIDE SEQUENCE [LARGE SCALE GENOMIC DNA]</scope>
    <source>
        <strain evidence="4 5">CBS 617.96</strain>
    </source>
</reference>
<evidence type="ECO:0000256" key="1">
    <source>
        <dbReference type="ARBA" id="ARBA00006247"/>
    </source>
</evidence>
<dbReference type="CDD" id="cd03884">
    <property type="entry name" value="M20_bAS"/>
    <property type="match status" value="1"/>
</dbReference>
<protein>
    <recommendedName>
        <fullName evidence="3">Peptidase M20 dimerisation domain-containing protein</fullName>
    </recommendedName>
</protein>
<evidence type="ECO:0000313" key="5">
    <source>
        <dbReference type="Proteomes" id="UP000019484"/>
    </source>
</evidence>
<dbReference type="Gene3D" id="3.30.70.360">
    <property type="match status" value="1"/>
</dbReference>
<proteinExistence type="inferred from homology"/>
<accession>W9XS80</accession>
<dbReference type="HOGENOM" id="CLU_024588_2_0_1"/>
<evidence type="ECO:0000256" key="2">
    <source>
        <dbReference type="ARBA" id="ARBA00022801"/>
    </source>
</evidence>
<dbReference type="PANTHER" id="PTHR32494:SF5">
    <property type="entry name" value="ALLANTOATE AMIDOHYDROLASE"/>
    <property type="match status" value="1"/>
</dbReference>
<evidence type="ECO:0000313" key="4">
    <source>
        <dbReference type="EMBL" id="EXJ83088.1"/>
    </source>
</evidence>
<dbReference type="SUPFAM" id="SSF53187">
    <property type="entry name" value="Zn-dependent exopeptidases"/>
    <property type="match status" value="1"/>
</dbReference>
<dbReference type="Pfam" id="PF01546">
    <property type="entry name" value="Peptidase_M20"/>
    <property type="match status" value="1"/>
</dbReference>
<comment type="caution">
    <text evidence="4">The sequence shown here is derived from an EMBL/GenBank/DDBJ whole genome shotgun (WGS) entry which is preliminary data.</text>
</comment>
<sequence>MSLFEAGLTMRATPWSVLQSLSHATRPATRLPIALWKRTFSSSACLQLRTSELADTSLKSIKVDPDRLWDTIHSTAKWTEPKSSPSIKEDIRTAGLSRLTLGKEDRQARDWFVQTTESLGCKTYVDQIGNIFAIRPGLNSDDNGRVPATFAGSHLDSQPSGGRFDGVLGVAAGVEMLRVLNDNWIETEGPVGVVNWTNEEGAKYPISMMGSGVWAGRVSLEDAWNLKSVHPVSEVTTVKQELESIGYLGSIPASHKNGVRIGAHFELHLEQGPKLEVARQAIGVVEGVQAYKWFTVTIKGRESHAGTTDFANRADALYSAATFITMVREVARSLGGLASVGMLAVSPSSVNTVPGEVRLSLDIRHPSDKALNEMLKTIQGICRQIESNAENTSGGRTHLTRITIDMKEDFASNAVKFSPEAIRCVEQSATDLLGEATKFQRMTSGAGHDSVCTSMHCPTAMIFIPCKDGISHNPSEWCEKEDCAIGANVLLHSVLRMDRLRKERGEFE</sequence>
<dbReference type="Pfam" id="PF07687">
    <property type="entry name" value="M20_dimer"/>
    <property type="match status" value="1"/>
</dbReference>
<dbReference type="GO" id="GO:0016813">
    <property type="term" value="F:hydrolase activity, acting on carbon-nitrogen (but not peptide) bonds, in linear amidines"/>
    <property type="evidence" value="ECO:0007669"/>
    <property type="project" value="InterPro"/>
</dbReference>
<dbReference type="PANTHER" id="PTHR32494">
    <property type="entry name" value="ALLANTOATE DEIMINASE-RELATED"/>
    <property type="match status" value="1"/>
</dbReference>
<dbReference type="GeneID" id="19161573"/>
<evidence type="ECO:0000259" key="3">
    <source>
        <dbReference type="Pfam" id="PF07687"/>
    </source>
</evidence>
<dbReference type="Proteomes" id="UP000019484">
    <property type="component" value="Unassembled WGS sequence"/>
</dbReference>
<comment type="similarity">
    <text evidence="1">Belongs to the peptidase M20A family.</text>
</comment>
<dbReference type="OrthoDB" id="4676at2759"/>
<dbReference type="STRING" id="1182541.W9XS80"/>
<organism evidence="4 5">
    <name type="scientific">Capronia coronata CBS 617.96</name>
    <dbReference type="NCBI Taxonomy" id="1182541"/>
    <lineage>
        <taxon>Eukaryota</taxon>
        <taxon>Fungi</taxon>
        <taxon>Dikarya</taxon>
        <taxon>Ascomycota</taxon>
        <taxon>Pezizomycotina</taxon>
        <taxon>Eurotiomycetes</taxon>
        <taxon>Chaetothyriomycetidae</taxon>
        <taxon>Chaetothyriales</taxon>
        <taxon>Herpotrichiellaceae</taxon>
        <taxon>Capronia</taxon>
    </lineage>
</organism>
<dbReference type="RefSeq" id="XP_007725774.1">
    <property type="nucleotide sequence ID" value="XM_007727584.1"/>
</dbReference>
<dbReference type="SUPFAM" id="SSF55031">
    <property type="entry name" value="Bacterial exopeptidase dimerisation domain"/>
    <property type="match status" value="1"/>
</dbReference>
<keyword evidence="2" id="KW-0378">Hydrolase</keyword>
<dbReference type="InterPro" id="IPR011650">
    <property type="entry name" value="Peptidase_M20_dimer"/>
</dbReference>
<dbReference type="InterPro" id="IPR010158">
    <property type="entry name" value="Amidase_Cbmase"/>
</dbReference>
<dbReference type="AlphaFoldDB" id="W9XS80"/>
<dbReference type="Gene3D" id="3.40.630.10">
    <property type="entry name" value="Zn peptidases"/>
    <property type="match status" value="1"/>
</dbReference>
<feature type="domain" description="Peptidase M20 dimerisation" evidence="3">
    <location>
        <begin position="291"/>
        <end position="386"/>
    </location>
</feature>
<dbReference type="InterPro" id="IPR002933">
    <property type="entry name" value="Peptidase_M20"/>
</dbReference>
<keyword evidence="5" id="KW-1185">Reference proteome</keyword>
<dbReference type="eggNOG" id="ENOG502QPR4">
    <property type="taxonomic scope" value="Eukaryota"/>
</dbReference>
<dbReference type="NCBIfam" id="TIGR01879">
    <property type="entry name" value="hydantase"/>
    <property type="match status" value="1"/>
</dbReference>
<name>W9XS80_9EURO</name>